<dbReference type="Gene3D" id="3.50.50.60">
    <property type="entry name" value="FAD/NAD(P)-binding domain"/>
    <property type="match status" value="1"/>
</dbReference>
<sequence>WIAQAVWVTHSAGVAQVMADWITTGNPGIDTHGLDFNRFDPGYVSRDFIRGRSEESYDEVYDIIHPRRSTNVLRGLRTSPYHLRMEQLGAVFGEGGGWERPLWFESNAALLEELGLELPERSPWDSTCWSPIAAAEA</sequence>
<dbReference type="InterPro" id="IPR032503">
    <property type="entry name" value="FAO_M"/>
</dbReference>
<dbReference type="InterPro" id="IPR036188">
    <property type="entry name" value="FAD/NAD-bd_sf"/>
</dbReference>
<dbReference type="EMBL" id="JAAZSR010000204">
    <property type="protein sequence ID" value="NKX51300.1"/>
    <property type="molecule type" value="Genomic_DNA"/>
</dbReference>
<evidence type="ECO:0000259" key="1">
    <source>
        <dbReference type="Pfam" id="PF16350"/>
    </source>
</evidence>
<name>A0ABX1JRI8_9MICC</name>
<comment type="caution">
    <text evidence="2">The sequence shown here is derived from an EMBL/GenBank/DDBJ whole genome shotgun (WGS) entry which is preliminary data.</text>
</comment>
<feature type="non-terminal residue" evidence="2">
    <location>
        <position position="137"/>
    </location>
</feature>
<keyword evidence="3" id="KW-1185">Reference proteome</keyword>
<reference evidence="2 3" key="1">
    <citation type="submission" date="2020-04" db="EMBL/GenBank/DDBJ databases">
        <authorList>
            <person name="Liu S."/>
        </authorList>
    </citation>
    <scope>NUCLEOTIDE SEQUENCE [LARGE SCALE GENOMIC DNA]</scope>
    <source>
        <strain evidence="2 3">CGMCC 1.15091</strain>
    </source>
</reference>
<proteinExistence type="predicted"/>
<feature type="domain" description="FAD dependent oxidoreductase central" evidence="1">
    <location>
        <begin position="24"/>
        <end position="79"/>
    </location>
</feature>
<dbReference type="InterPro" id="IPR027266">
    <property type="entry name" value="TrmE/GcvT-like"/>
</dbReference>
<dbReference type="SUPFAM" id="SSF103025">
    <property type="entry name" value="Folate-binding domain"/>
    <property type="match status" value="1"/>
</dbReference>
<organism evidence="2 3">
    <name type="scientific">Arthrobacter deserti</name>
    <dbReference type="NCBI Taxonomy" id="1742687"/>
    <lineage>
        <taxon>Bacteria</taxon>
        <taxon>Bacillati</taxon>
        <taxon>Actinomycetota</taxon>
        <taxon>Actinomycetes</taxon>
        <taxon>Micrococcales</taxon>
        <taxon>Micrococcaceae</taxon>
        <taxon>Arthrobacter</taxon>
    </lineage>
</organism>
<evidence type="ECO:0000313" key="2">
    <source>
        <dbReference type="EMBL" id="NKX51300.1"/>
    </source>
</evidence>
<gene>
    <name evidence="2" type="ORF">HER39_12130</name>
</gene>
<dbReference type="Proteomes" id="UP000523795">
    <property type="component" value="Unassembled WGS sequence"/>
</dbReference>
<feature type="non-terminal residue" evidence="2">
    <location>
        <position position="1"/>
    </location>
</feature>
<dbReference type="Gene3D" id="3.30.1360.120">
    <property type="entry name" value="Probable tRNA modification gtpase trme, domain 1"/>
    <property type="match status" value="1"/>
</dbReference>
<protein>
    <submittedName>
        <fullName evidence="2">FAD-dependent oxidoreductase</fullName>
    </submittedName>
</protein>
<evidence type="ECO:0000313" key="3">
    <source>
        <dbReference type="Proteomes" id="UP000523795"/>
    </source>
</evidence>
<dbReference type="Pfam" id="PF16350">
    <property type="entry name" value="FAO_M"/>
    <property type="match status" value="1"/>
</dbReference>
<accession>A0ABX1JRI8</accession>